<comment type="caution">
    <text evidence="2">The sequence shown here is derived from an EMBL/GenBank/DDBJ whole genome shotgun (WGS) entry which is preliminary data.</text>
</comment>
<accession>A0A8K0IWE9</accession>
<dbReference type="Proteomes" id="UP000797356">
    <property type="component" value="Chromosome 14"/>
</dbReference>
<protein>
    <submittedName>
        <fullName evidence="2">Uncharacterized protein</fullName>
    </submittedName>
</protein>
<feature type="region of interest" description="Disordered" evidence="1">
    <location>
        <begin position="28"/>
        <end position="71"/>
    </location>
</feature>
<dbReference type="AlphaFoldDB" id="A0A8K0IWE9"/>
<reference evidence="2" key="1">
    <citation type="journal article" date="2017" name="Gigascience">
        <title>The genome draft of coconut (Cocos nucifera).</title>
        <authorList>
            <person name="Xiao Y."/>
            <person name="Xu P."/>
            <person name="Fan H."/>
            <person name="Baudouin L."/>
            <person name="Xia W."/>
            <person name="Bocs S."/>
            <person name="Xu J."/>
            <person name="Li Q."/>
            <person name="Guo A."/>
            <person name="Zhou L."/>
            <person name="Li J."/>
            <person name="Wu Y."/>
            <person name="Ma Z."/>
            <person name="Armero A."/>
            <person name="Issali A.E."/>
            <person name="Liu N."/>
            <person name="Peng M."/>
            <person name="Yang Y."/>
        </authorList>
    </citation>
    <scope>NUCLEOTIDE SEQUENCE</scope>
    <source>
        <tissue evidence="2">Spear leaf of Hainan Tall coconut</tissue>
    </source>
</reference>
<sequence length="128" mass="13973">MRHRWGGGGYERGRAGVAGSELWRWRHQRGGGGHRRGRAGIAGSGPWRRRCRRDRDSRRRGRDGVAGSRPQCKRHRWVDTIVGEVGQGRLARDLGVGDASRVKMAAGEARLGLWGPSSLGEGRVGVAA</sequence>
<feature type="compositionally biased region" description="Basic residues" evidence="1">
    <location>
        <begin position="28"/>
        <end position="38"/>
    </location>
</feature>
<proteinExistence type="predicted"/>
<evidence type="ECO:0000313" key="3">
    <source>
        <dbReference type="Proteomes" id="UP000797356"/>
    </source>
</evidence>
<evidence type="ECO:0000313" key="2">
    <source>
        <dbReference type="EMBL" id="KAG1368538.1"/>
    </source>
</evidence>
<evidence type="ECO:0000256" key="1">
    <source>
        <dbReference type="SAM" id="MobiDB-lite"/>
    </source>
</evidence>
<keyword evidence="3" id="KW-1185">Reference proteome</keyword>
<organism evidence="2 3">
    <name type="scientific">Cocos nucifera</name>
    <name type="common">Coconut palm</name>
    <dbReference type="NCBI Taxonomy" id="13894"/>
    <lineage>
        <taxon>Eukaryota</taxon>
        <taxon>Viridiplantae</taxon>
        <taxon>Streptophyta</taxon>
        <taxon>Embryophyta</taxon>
        <taxon>Tracheophyta</taxon>
        <taxon>Spermatophyta</taxon>
        <taxon>Magnoliopsida</taxon>
        <taxon>Liliopsida</taxon>
        <taxon>Arecaceae</taxon>
        <taxon>Arecoideae</taxon>
        <taxon>Cocoseae</taxon>
        <taxon>Attaleinae</taxon>
        <taxon>Cocos</taxon>
    </lineage>
</organism>
<reference evidence="2" key="2">
    <citation type="submission" date="2019-07" db="EMBL/GenBank/DDBJ databases">
        <authorList>
            <person name="Yang Y."/>
            <person name="Bocs S."/>
            <person name="Baudouin L."/>
        </authorList>
    </citation>
    <scope>NUCLEOTIDE SEQUENCE</scope>
    <source>
        <tissue evidence="2">Spear leaf of Hainan Tall coconut</tissue>
    </source>
</reference>
<gene>
    <name evidence="2" type="ORF">COCNU_14G010060</name>
</gene>
<name>A0A8K0IWE9_COCNU</name>
<dbReference type="EMBL" id="CM017885">
    <property type="protein sequence ID" value="KAG1368538.1"/>
    <property type="molecule type" value="Genomic_DNA"/>
</dbReference>